<keyword evidence="5" id="KW-1185">Reference proteome</keyword>
<dbReference type="Proteomes" id="UP000665561">
    <property type="component" value="Unassembled WGS sequence"/>
</dbReference>
<sequence>MQRKSKIATTLLTVAFVSSLALTGCGNSNDGNGANATNAAEPETANTNANAAQTENAAPADEKPALDPVELSIYYPGTEQKDVAAVEEEMNKELKDKINATVKINAVDWGNWAQKINLMVASGEPFDLLFTAGWDNFSGNVAKGAFLDVTSLIDQYAPETKAQMNPELLTGTAIDGKNYAVPVEKEMASEFGIVLNKDLVDKYSFDISTIKTYEDLEPMLQVIKEKEPNVTPFWGGKNNVTLIPFEQIGAVPGAIKKDGGTTVVDQWESPEMLQMLKLMKDWNGKGYFQKDPATQKDAAPGNKAGTVFAQWQQLTPGKDKVLSQQWGHPMVQVVMTEPYTTSGDLNGAMTAISRTSKNPERAMMLINLLHTDAKLLNTLVNGVEGKHFAKASDTVIKLPDGVQAGQSGYTPGNNYMFGNQFLNYLWDNEDPQKWEAYKAFNASAKPSPIVGFSYNAEPVKNEEAAINNIFNSFIDGLSTGVMDPDKDLPDFIAKMKQAGLDKVIAEKQKQVDAFLSGK</sequence>
<dbReference type="EMBL" id="JAAAMV010000020">
    <property type="protein sequence ID" value="NBD26279.1"/>
    <property type="molecule type" value="Genomic_DNA"/>
</dbReference>
<feature type="signal peptide" evidence="2">
    <location>
        <begin position="1"/>
        <end position="23"/>
    </location>
</feature>
<dbReference type="InterPro" id="IPR050490">
    <property type="entry name" value="Bact_solute-bd_prot1"/>
</dbReference>
<feature type="region of interest" description="Disordered" evidence="1">
    <location>
        <begin position="33"/>
        <end position="63"/>
    </location>
</feature>
<dbReference type="RefSeq" id="WP_161745086.1">
    <property type="nucleotide sequence ID" value="NZ_JAAAMV010000020.1"/>
</dbReference>
<proteinExistence type="predicted"/>
<accession>A0ABW9XVD1</accession>
<evidence type="ECO:0000259" key="3">
    <source>
        <dbReference type="Pfam" id="PF12010"/>
    </source>
</evidence>
<evidence type="ECO:0000313" key="5">
    <source>
        <dbReference type="Proteomes" id="UP000665561"/>
    </source>
</evidence>
<dbReference type="Pfam" id="PF01547">
    <property type="entry name" value="SBP_bac_1"/>
    <property type="match status" value="1"/>
</dbReference>
<dbReference type="Gene3D" id="3.40.190.10">
    <property type="entry name" value="Periplasmic binding protein-like II"/>
    <property type="match status" value="2"/>
</dbReference>
<dbReference type="PANTHER" id="PTHR43649:SF17">
    <property type="entry name" value="ABC TRANSPORTER SOLUTE BINDING PROTEIN-SUGAR TRANSPORT"/>
    <property type="match status" value="1"/>
</dbReference>
<feature type="compositionally biased region" description="Low complexity" evidence="1">
    <location>
        <begin position="33"/>
        <end position="59"/>
    </location>
</feature>
<evidence type="ECO:0000256" key="1">
    <source>
        <dbReference type="SAM" id="MobiDB-lite"/>
    </source>
</evidence>
<name>A0ABW9XVD1_9BACL</name>
<dbReference type="PANTHER" id="PTHR43649">
    <property type="entry name" value="ARABINOSE-BINDING PROTEIN-RELATED"/>
    <property type="match status" value="1"/>
</dbReference>
<comment type="caution">
    <text evidence="4">The sequence shown here is derived from an EMBL/GenBank/DDBJ whole genome shotgun (WGS) entry which is preliminary data.</text>
</comment>
<organism evidence="4 5">
    <name type="scientific">Paenibacillus glycinis</name>
    <dbReference type="NCBI Taxonomy" id="2697035"/>
    <lineage>
        <taxon>Bacteria</taxon>
        <taxon>Bacillati</taxon>
        <taxon>Bacillota</taxon>
        <taxon>Bacilli</taxon>
        <taxon>Bacillales</taxon>
        <taxon>Paenibacillaceae</taxon>
        <taxon>Paenibacillus</taxon>
    </lineage>
</organism>
<dbReference type="PROSITE" id="PS51257">
    <property type="entry name" value="PROKAR_LIPOPROTEIN"/>
    <property type="match status" value="1"/>
</dbReference>
<feature type="chain" id="PRO_5045184889" evidence="2">
    <location>
        <begin position="24"/>
        <end position="518"/>
    </location>
</feature>
<feature type="domain" description="DUF3502" evidence="3">
    <location>
        <begin position="448"/>
        <end position="515"/>
    </location>
</feature>
<protein>
    <submittedName>
        <fullName evidence="4">Extracellular solute-binding protein</fullName>
    </submittedName>
</protein>
<reference evidence="4 5" key="1">
    <citation type="submission" date="2020-01" db="EMBL/GenBank/DDBJ databases">
        <title>Paenibacillus soybeanensis sp. nov. isolated from the nodules of soybean (Glycine max(L.) Merr).</title>
        <authorList>
            <person name="Wang H."/>
        </authorList>
    </citation>
    <scope>NUCLEOTIDE SEQUENCE [LARGE SCALE GENOMIC DNA]</scope>
    <source>
        <strain evidence="4 5">T1</strain>
    </source>
</reference>
<gene>
    <name evidence="4" type="ORF">GT019_20595</name>
</gene>
<dbReference type="InterPro" id="IPR006059">
    <property type="entry name" value="SBP"/>
</dbReference>
<dbReference type="Pfam" id="PF12010">
    <property type="entry name" value="DUF3502"/>
    <property type="match status" value="1"/>
</dbReference>
<evidence type="ECO:0000256" key="2">
    <source>
        <dbReference type="SAM" id="SignalP"/>
    </source>
</evidence>
<keyword evidence="2" id="KW-0732">Signal</keyword>
<dbReference type="SUPFAM" id="SSF53850">
    <property type="entry name" value="Periplasmic binding protein-like II"/>
    <property type="match status" value="1"/>
</dbReference>
<dbReference type="InterPro" id="IPR022627">
    <property type="entry name" value="DUF3502"/>
</dbReference>
<evidence type="ECO:0000313" key="4">
    <source>
        <dbReference type="EMBL" id="NBD26279.1"/>
    </source>
</evidence>